<dbReference type="PIRSF" id="PIRSF026631">
    <property type="entry name" value="UCP026631"/>
    <property type="match status" value="1"/>
</dbReference>
<feature type="domain" description="YdbS-like PH" evidence="2">
    <location>
        <begin position="65"/>
        <end position="134"/>
    </location>
</feature>
<feature type="transmembrane region" description="Helical" evidence="1">
    <location>
        <begin position="12"/>
        <end position="33"/>
    </location>
</feature>
<dbReference type="PANTHER" id="PTHR34473:SF2">
    <property type="entry name" value="UPF0699 TRANSMEMBRANE PROTEIN YDBT"/>
    <property type="match status" value="1"/>
</dbReference>
<dbReference type="EMBL" id="PUFN01000006">
    <property type="protein sequence ID" value="TDG74067.1"/>
    <property type="molecule type" value="Genomic_DNA"/>
</dbReference>
<feature type="domain" description="YdbS-like PH" evidence="2">
    <location>
        <begin position="240"/>
        <end position="305"/>
    </location>
</feature>
<keyword evidence="1" id="KW-0472">Membrane</keyword>
<dbReference type="Pfam" id="PF03703">
    <property type="entry name" value="bPH_2"/>
    <property type="match status" value="2"/>
</dbReference>
<dbReference type="AlphaFoldDB" id="A0A4R5NHR8"/>
<accession>A0A4R5NHR8</accession>
<keyword evidence="4" id="KW-1185">Reference proteome</keyword>
<comment type="caution">
    <text evidence="3">The sequence shown here is derived from an EMBL/GenBank/DDBJ whole genome shotgun (WGS) entry which is preliminary data.</text>
</comment>
<dbReference type="PANTHER" id="PTHR34473">
    <property type="entry name" value="UPF0699 TRANSMEMBRANE PROTEIN YDBS"/>
    <property type="match status" value="1"/>
</dbReference>
<dbReference type="InterPro" id="IPR005182">
    <property type="entry name" value="YdbS-like_PH"/>
</dbReference>
<dbReference type="RefSeq" id="WP_010018365.1">
    <property type="nucleotide sequence ID" value="NZ_PUFN01000006.1"/>
</dbReference>
<feature type="transmembrane region" description="Helical" evidence="1">
    <location>
        <begin position="45"/>
        <end position="67"/>
    </location>
</feature>
<dbReference type="OrthoDB" id="2195155at2"/>
<name>A0A4R5NHR8_9LACO</name>
<keyword evidence="1" id="KW-0812">Transmembrane</keyword>
<dbReference type="Proteomes" id="UP000295257">
    <property type="component" value="Unassembled WGS sequence"/>
</dbReference>
<protein>
    <recommendedName>
        <fullName evidence="2">YdbS-like PH domain-containing protein</fullName>
    </recommendedName>
</protein>
<evidence type="ECO:0000313" key="3">
    <source>
        <dbReference type="EMBL" id="TDG74067.1"/>
    </source>
</evidence>
<feature type="transmembrane region" description="Helical" evidence="1">
    <location>
        <begin position="169"/>
        <end position="190"/>
    </location>
</feature>
<feature type="transmembrane region" description="Helical" evidence="1">
    <location>
        <begin position="347"/>
        <end position="363"/>
    </location>
</feature>
<organism evidence="3 4">
    <name type="scientific">Companilactobacillus farciminis</name>
    <dbReference type="NCBI Taxonomy" id="1612"/>
    <lineage>
        <taxon>Bacteria</taxon>
        <taxon>Bacillati</taxon>
        <taxon>Bacillota</taxon>
        <taxon>Bacilli</taxon>
        <taxon>Lactobacillales</taxon>
        <taxon>Lactobacillaceae</taxon>
        <taxon>Companilactobacillus</taxon>
    </lineage>
</organism>
<evidence type="ECO:0000259" key="2">
    <source>
        <dbReference type="Pfam" id="PF03703"/>
    </source>
</evidence>
<evidence type="ECO:0000313" key="4">
    <source>
        <dbReference type="Proteomes" id="UP000295257"/>
    </source>
</evidence>
<evidence type="ECO:0000256" key="1">
    <source>
        <dbReference type="SAM" id="Phobius"/>
    </source>
</evidence>
<dbReference type="STRING" id="1612.ABB44_02455"/>
<reference evidence="3 4" key="1">
    <citation type="journal article" date="2019" name="Appl. Microbiol. Biotechnol.">
        <title>Uncovering carbohydrate metabolism through a genotype-phenotype association study of 56 lactic acid bacteria genomes.</title>
        <authorList>
            <person name="Buron-Moles G."/>
            <person name="Chailyan A."/>
            <person name="Dolejs I."/>
            <person name="Forster J."/>
            <person name="Miks M.H."/>
        </authorList>
    </citation>
    <scope>NUCLEOTIDE SEQUENCE [LARGE SCALE GENOMIC DNA]</scope>
    <source>
        <strain evidence="3 4">ATCC 29644</strain>
    </source>
</reference>
<dbReference type="InterPro" id="IPR014529">
    <property type="entry name" value="UCP026631"/>
</dbReference>
<keyword evidence="1" id="KW-1133">Transmembrane helix</keyword>
<gene>
    <name evidence="3" type="ORF">C5L30_002012</name>
</gene>
<feature type="transmembrane region" description="Helical" evidence="1">
    <location>
        <begin position="369"/>
        <end position="389"/>
    </location>
</feature>
<feature type="transmembrane region" description="Helical" evidence="1">
    <location>
        <begin position="210"/>
        <end position="237"/>
    </location>
</feature>
<proteinExistence type="predicted"/>
<sequence length="475" mass="54273">MTSKPRRMHPAALIFLTYTSIRSVIVPLIILAIGMNNGNAQFQKIIMVIVAVLIIWSVADIFVDYFMYTYQLLESEIVIRSGLFVKKVNHVPYKRIQNITTNQWFFLKPFKLVELEIETAGHSETSEVSLKAVPSSLKDEINQLRNGVQVAEDIKPVAQNTYQISWSDLLSFSLTSPAFLSGLLVVLAAYGKISDLISDQFYADMATKAAGLGVLVIVFLVILVVVIFYVGSALILIAKYYHFRLTENDGQFVIERGLFQTKKTTIATERIQAIVIKQPIMRSFLKIATIQLVIVSNSNQGDTEKDIIVMPVIKTDKIPQFMAQFFKSVPFAIPEFQPQKFTYFYNFRNYSLWFLPVLAILIATLHNHLLIAAILAVVILILWNVPAYLESKRSKVTVLNRDYIFLQNSSLLTKQTMFIPKMTIQFLKRRNSFWLEKKQIAGLTVNVRSGITERSFSVDYQKQTDIDSVMKWYKE</sequence>